<reference evidence="1 2" key="1">
    <citation type="submission" date="2024-07" db="EMBL/GenBank/DDBJ databases">
        <title>Chromosome-level genome assembly of the water stick insect Ranatra chinensis (Heteroptera: Nepidae).</title>
        <authorList>
            <person name="Liu X."/>
        </authorList>
    </citation>
    <scope>NUCLEOTIDE SEQUENCE [LARGE SCALE GENOMIC DNA]</scope>
    <source>
        <strain evidence="1">Cailab_2021Rc</strain>
        <tissue evidence="1">Muscle</tissue>
    </source>
</reference>
<organism evidence="1 2">
    <name type="scientific">Ranatra chinensis</name>
    <dbReference type="NCBI Taxonomy" id="642074"/>
    <lineage>
        <taxon>Eukaryota</taxon>
        <taxon>Metazoa</taxon>
        <taxon>Ecdysozoa</taxon>
        <taxon>Arthropoda</taxon>
        <taxon>Hexapoda</taxon>
        <taxon>Insecta</taxon>
        <taxon>Pterygota</taxon>
        <taxon>Neoptera</taxon>
        <taxon>Paraneoptera</taxon>
        <taxon>Hemiptera</taxon>
        <taxon>Heteroptera</taxon>
        <taxon>Panheteroptera</taxon>
        <taxon>Nepomorpha</taxon>
        <taxon>Nepidae</taxon>
        <taxon>Ranatrinae</taxon>
        <taxon>Ranatra</taxon>
    </lineage>
</organism>
<accession>A0ABD0Y9B5</accession>
<dbReference type="AlphaFoldDB" id="A0ABD0Y9B5"/>
<keyword evidence="2" id="KW-1185">Reference proteome</keyword>
<evidence type="ECO:0000313" key="1">
    <source>
        <dbReference type="EMBL" id="KAL1123846.1"/>
    </source>
</evidence>
<dbReference type="EMBL" id="JBFDAA010000011">
    <property type="protein sequence ID" value="KAL1123846.1"/>
    <property type="molecule type" value="Genomic_DNA"/>
</dbReference>
<comment type="caution">
    <text evidence="1">The sequence shown here is derived from an EMBL/GenBank/DDBJ whole genome shotgun (WGS) entry which is preliminary data.</text>
</comment>
<sequence>MASKRRNMSEKNTERETTKIVFIKPAKKKTEVLRQTVIPSTKSTATALKAGQNVSNILTQCCTIGFLFIPIASTLSEYPPVGKRRRFRSGHVLTGVSAGALQDLSGMSINIALKMKLALASKRLPQIRGGNVNAHSAQGLGGVPLLTPSTHGQTKNPLTNVKQVVKVYDICLISNIKP</sequence>
<proteinExistence type="predicted"/>
<gene>
    <name evidence="1" type="ORF">AAG570_001617</name>
</gene>
<protein>
    <submittedName>
        <fullName evidence="1">Uncharacterized protein</fullName>
    </submittedName>
</protein>
<dbReference type="Proteomes" id="UP001558652">
    <property type="component" value="Unassembled WGS sequence"/>
</dbReference>
<name>A0ABD0Y9B5_9HEMI</name>
<evidence type="ECO:0000313" key="2">
    <source>
        <dbReference type="Proteomes" id="UP001558652"/>
    </source>
</evidence>